<feature type="region of interest" description="Disordered" evidence="1">
    <location>
        <begin position="1"/>
        <end position="20"/>
    </location>
</feature>
<protein>
    <submittedName>
        <fullName evidence="2">Uncharacterized protein</fullName>
    </submittedName>
</protein>
<evidence type="ECO:0000256" key="1">
    <source>
        <dbReference type="SAM" id="MobiDB-lite"/>
    </source>
</evidence>
<organism evidence="2 3">
    <name type="scientific">Streptomyces solincola</name>
    <dbReference type="NCBI Taxonomy" id="2100817"/>
    <lineage>
        <taxon>Bacteria</taxon>
        <taxon>Bacillati</taxon>
        <taxon>Actinomycetota</taxon>
        <taxon>Actinomycetes</taxon>
        <taxon>Kitasatosporales</taxon>
        <taxon>Streptomycetaceae</taxon>
        <taxon>Streptomyces</taxon>
    </lineage>
</organism>
<sequence>TDPEPPVPDWSLQARDPEIDDGLVMDPDAPVTPTQAMEQLALRDLAYAGSRFPAHVLADSRNALVTHPDVLVLPATFAIVERTDSGWQPVGAPHATAHAARRSLQFGLLWTWPRTHGLIPFEADPHTTARTATEKEVSAADLAALAAYVAAADELRAAPRVNRVRLDDTVYQIGRTRRLVRWGPDGPEPPRPSDVAGHDPERMHLVMDEDGNVLPES</sequence>
<keyword evidence="3" id="KW-1185">Reference proteome</keyword>
<dbReference type="Proteomes" id="UP000239322">
    <property type="component" value="Unassembled WGS sequence"/>
</dbReference>
<accession>A0A2S9PS83</accession>
<feature type="non-terminal residue" evidence="2">
    <location>
        <position position="1"/>
    </location>
</feature>
<evidence type="ECO:0000313" key="3">
    <source>
        <dbReference type="Proteomes" id="UP000239322"/>
    </source>
</evidence>
<reference evidence="2 3" key="1">
    <citation type="submission" date="2018-03" db="EMBL/GenBank/DDBJ databases">
        <title>Novel Streptomyces sp. from soil.</title>
        <authorList>
            <person name="Tan G.Y.A."/>
            <person name="Lee Z.Y."/>
        </authorList>
    </citation>
    <scope>NUCLEOTIDE SEQUENCE [LARGE SCALE GENOMIC DNA]</scope>
    <source>
        <strain evidence="2 3">ST5x</strain>
    </source>
</reference>
<evidence type="ECO:0000313" key="2">
    <source>
        <dbReference type="EMBL" id="PRH77262.1"/>
    </source>
</evidence>
<gene>
    <name evidence="2" type="ORF">C6N75_21220</name>
</gene>
<feature type="region of interest" description="Disordered" evidence="1">
    <location>
        <begin position="181"/>
        <end position="202"/>
    </location>
</feature>
<dbReference type="Pfam" id="PF19379">
    <property type="entry name" value="DUF5954"/>
    <property type="match status" value="1"/>
</dbReference>
<dbReference type="AlphaFoldDB" id="A0A2S9PS83"/>
<comment type="caution">
    <text evidence="2">The sequence shown here is derived from an EMBL/GenBank/DDBJ whole genome shotgun (WGS) entry which is preliminary data.</text>
</comment>
<dbReference type="EMBL" id="PVLV01000346">
    <property type="protein sequence ID" value="PRH77262.1"/>
    <property type="molecule type" value="Genomic_DNA"/>
</dbReference>
<name>A0A2S9PS83_9ACTN</name>
<proteinExistence type="predicted"/>
<dbReference type="InterPro" id="IPR045998">
    <property type="entry name" value="DUF5954"/>
</dbReference>
<dbReference type="RefSeq" id="WP_258177523.1">
    <property type="nucleotide sequence ID" value="NZ_PVLV01000346.1"/>
</dbReference>